<evidence type="ECO:0000313" key="2">
    <source>
        <dbReference type="Proteomes" id="UP000031014"/>
    </source>
</evidence>
<organism evidence="1 2">
    <name type="scientific">Mesobacillus selenatarsenatis (strain DSM 18680 / JCM 14380 / FERM P-15431 / SF-1)</name>
    <dbReference type="NCBI Taxonomy" id="1321606"/>
    <lineage>
        <taxon>Bacteria</taxon>
        <taxon>Bacillati</taxon>
        <taxon>Bacillota</taxon>
        <taxon>Bacilli</taxon>
        <taxon>Bacillales</taxon>
        <taxon>Bacillaceae</taxon>
        <taxon>Mesobacillus</taxon>
    </lineage>
</organism>
<dbReference type="PANTHER" id="PTHR40053">
    <property type="entry name" value="SPORULATION-CONTROL PROTEIN SPO0M"/>
    <property type="match status" value="1"/>
</dbReference>
<dbReference type="PANTHER" id="PTHR40053:SF1">
    <property type="entry name" value="SPORULATION-CONTROL PROTEIN SPO0M"/>
    <property type="match status" value="1"/>
</dbReference>
<reference evidence="1 2" key="1">
    <citation type="submission" date="2013-06" db="EMBL/GenBank/DDBJ databases">
        <title>Whole genome shotgun sequence of Bacillus selenatarsenatis SF-1.</title>
        <authorList>
            <person name="Kuroda M."/>
            <person name="Sei K."/>
            <person name="Yamashita M."/>
            <person name="Ike M."/>
        </authorList>
    </citation>
    <scope>NUCLEOTIDE SEQUENCE [LARGE SCALE GENOMIC DNA]</scope>
    <source>
        <strain evidence="1 2">SF-1</strain>
    </source>
</reference>
<dbReference type="Pfam" id="PF07070">
    <property type="entry name" value="Spo0M"/>
    <property type="match status" value="1"/>
</dbReference>
<name>A0A0A8XAH5_MESS1</name>
<dbReference type="OrthoDB" id="2988706at2"/>
<dbReference type="EMBL" id="BASE01000106">
    <property type="protein sequence ID" value="GAM16042.1"/>
    <property type="molecule type" value="Genomic_DNA"/>
</dbReference>
<dbReference type="InterPro" id="IPR009776">
    <property type="entry name" value="Spore_0_M"/>
</dbReference>
<dbReference type="Proteomes" id="UP000031014">
    <property type="component" value="Unassembled WGS sequence"/>
</dbReference>
<proteinExistence type="predicted"/>
<dbReference type="STRING" id="1321606.SAMD00020551_4214"/>
<comment type="caution">
    <text evidence="1">The sequence shown here is derived from an EMBL/GenBank/DDBJ whole genome shotgun (WGS) entry which is preliminary data.</text>
</comment>
<gene>
    <name evidence="1" type="ORF">SAMD00020551_4214</name>
</gene>
<keyword evidence="2" id="KW-1185">Reference proteome</keyword>
<dbReference type="RefSeq" id="WP_041967657.1">
    <property type="nucleotide sequence ID" value="NZ_BASE01000106.1"/>
</dbReference>
<accession>A0A0A8XAH5</accession>
<sequence>MLLRKYMSLLGVGSAQIDLILEKDVLIPGDSVNGKFLIKGGTVDQDLQLIECALVMVNLKTEAENVLDTVSIDVQLRIQPDGDDMVPFSFLLPLDVPPSSKDISYHFKTKLVFKQGVESWDEDMIKVVKG</sequence>
<evidence type="ECO:0000313" key="1">
    <source>
        <dbReference type="EMBL" id="GAM16042.1"/>
    </source>
</evidence>
<protein>
    <submittedName>
        <fullName evidence="1">Sporulation-control protein</fullName>
    </submittedName>
</protein>
<dbReference type="AlphaFoldDB" id="A0A0A8XAH5"/>